<keyword evidence="6 12" id="KW-0548">Nucleotidyltransferase</keyword>
<protein>
    <recommendedName>
        <fullName evidence="4">DNA polymerase III subunit alpha</fullName>
        <ecNumber evidence="3">2.7.7.7</ecNumber>
    </recommendedName>
</protein>
<dbReference type="EC" id="2.7.7.7" evidence="3"/>
<dbReference type="SUPFAM" id="SSF89550">
    <property type="entry name" value="PHP domain-like"/>
    <property type="match status" value="1"/>
</dbReference>
<dbReference type="Gene3D" id="1.10.10.1600">
    <property type="entry name" value="Bacterial DNA polymerase III alpha subunit, thumb domain"/>
    <property type="match status" value="1"/>
</dbReference>
<name>A0A6A8M9I3_9FIRM</name>
<evidence type="ECO:0000259" key="11">
    <source>
        <dbReference type="SMART" id="SM00481"/>
    </source>
</evidence>
<dbReference type="PANTHER" id="PTHR32294">
    <property type="entry name" value="DNA POLYMERASE III SUBUNIT ALPHA"/>
    <property type="match status" value="1"/>
</dbReference>
<comment type="catalytic activity">
    <reaction evidence="10">
        <text>DNA(n) + a 2'-deoxyribonucleoside 5'-triphosphate = DNA(n+1) + diphosphate</text>
        <dbReference type="Rhea" id="RHEA:22508"/>
        <dbReference type="Rhea" id="RHEA-COMP:17339"/>
        <dbReference type="Rhea" id="RHEA-COMP:17340"/>
        <dbReference type="ChEBI" id="CHEBI:33019"/>
        <dbReference type="ChEBI" id="CHEBI:61560"/>
        <dbReference type="ChEBI" id="CHEBI:173112"/>
        <dbReference type="EC" id="2.7.7.7"/>
    </reaction>
</comment>
<organism evidence="12">
    <name type="scientific">Baileyella intestinalis</name>
    <dbReference type="NCBI Taxonomy" id="2606709"/>
    <lineage>
        <taxon>Bacteria</taxon>
        <taxon>Bacillati</taxon>
        <taxon>Bacillota</taxon>
        <taxon>Clostridia</taxon>
        <taxon>Peptostreptococcales</taxon>
        <taxon>Anaerovoracaceae</taxon>
        <taxon>Baileyella</taxon>
    </lineage>
</organism>
<evidence type="ECO:0000256" key="10">
    <source>
        <dbReference type="ARBA" id="ARBA00049244"/>
    </source>
</evidence>
<dbReference type="GO" id="GO:0003887">
    <property type="term" value="F:DNA-directed DNA polymerase activity"/>
    <property type="evidence" value="ECO:0007669"/>
    <property type="project" value="UniProtKB-KW"/>
</dbReference>
<evidence type="ECO:0000256" key="5">
    <source>
        <dbReference type="ARBA" id="ARBA00022679"/>
    </source>
</evidence>
<dbReference type="GO" id="GO:0006260">
    <property type="term" value="P:DNA replication"/>
    <property type="evidence" value="ECO:0007669"/>
    <property type="project" value="UniProtKB-KW"/>
</dbReference>
<dbReference type="SMART" id="SM00481">
    <property type="entry name" value="POLIIIAc"/>
    <property type="match status" value="1"/>
</dbReference>
<dbReference type="Pfam" id="PF02811">
    <property type="entry name" value="PHP"/>
    <property type="match status" value="1"/>
</dbReference>
<dbReference type="InterPro" id="IPR004805">
    <property type="entry name" value="DnaE2/DnaE/PolC"/>
</dbReference>
<dbReference type="InterPro" id="IPR041931">
    <property type="entry name" value="DNA_pol3_alpha_thumb_dom"/>
</dbReference>
<evidence type="ECO:0000256" key="3">
    <source>
        <dbReference type="ARBA" id="ARBA00012417"/>
    </source>
</evidence>
<feature type="domain" description="Polymerase/histidinol phosphatase N-terminal" evidence="11">
    <location>
        <begin position="4"/>
        <end position="71"/>
    </location>
</feature>
<evidence type="ECO:0000256" key="1">
    <source>
        <dbReference type="ARBA" id="ARBA00004496"/>
    </source>
</evidence>
<comment type="function">
    <text evidence="9">DNA polymerase III is a complex, multichain enzyme responsible for most of the replicative synthesis in bacteria. This DNA polymerase also exhibits 3' to 5' exonuclease activity. The alpha chain is the DNA polymerase.</text>
</comment>
<keyword evidence="7" id="KW-0235">DNA replication</keyword>
<dbReference type="PANTHER" id="PTHR32294:SF0">
    <property type="entry name" value="DNA POLYMERASE III SUBUNIT ALPHA"/>
    <property type="match status" value="1"/>
</dbReference>
<dbReference type="EMBL" id="VUNB01000006">
    <property type="protein sequence ID" value="MST69493.1"/>
    <property type="molecule type" value="Genomic_DNA"/>
</dbReference>
<keyword evidence="8" id="KW-0239">DNA-directed DNA polymerase</keyword>
<dbReference type="GO" id="GO:0008408">
    <property type="term" value="F:3'-5' exonuclease activity"/>
    <property type="evidence" value="ECO:0007669"/>
    <property type="project" value="InterPro"/>
</dbReference>
<evidence type="ECO:0000256" key="8">
    <source>
        <dbReference type="ARBA" id="ARBA00022932"/>
    </source>
</evidence>
<evidence type="ECO:0000256" key="6">
    <source>
        <dbReference type="ARBA" id="ARBA00022695"/>
    </source>
</evidence>
<dbReference type="Gene3D" id="3.20.20.140">
    <property type="entry name" value="Metal-dependent hydrolases"/>
    <property type="match status" value="1"/>
</dbReference>
<keyword evidence="5 12" id="KW-0808">Transferase</keyword>
<dbReference type="InterPro" id="IPR040982">
    <property type="entry name" value="DNA_pol3_finger"/>
</dbReference>
<evidence type="ECO:0000256" key="4">
    <source>
        <dbReference type="ARBA" id="ARBA00019114"/>
    </source>
</evidence>
<dbReference type="InterPro" id="IPR004013">
    <property type="entry name" value="PHP_dom"/>
</dbReference>
<dbReference type="AlphaFoldDB" id="A0A6A8M9I3"/>
<dbReference type="Pfam" id="PF14579">
    <property type="entry name" value="HHH_6"/>
    <property type="match status" value="1"/>
</dbReference>
<dbReference type="GO" id="GO:0005737">
    <property type="term" value="C:cytoplasm"/>
    <property type="evidence" value="ECO:0007669"/>
    <property type="project" value="UniProtKB-SubCell"/>
</dbReference>
<dbReference type="InterPro" id="IPR011708">
    <property type="entry name" value="DNA_pol3_alpha_NTPase_dom"/>
</dbReference>
<evidence type="ECO:0000256" key="9">
    <source>
        <dbReference type="ARBA" id="ARBA00025611"/>
    </source>
</evidence>
<dbReference type="RefSeq" id="WP_154572963.1">
    <property type="nucleotide sequence ID" value="NZ_VUNB01000006.1"/>
</dbReference>
<comment type="caution">
    <text evidence="12">The sequence shown here is derived from an EMBL/GenBank/DDBJ whole genome shotgun (WGS) entry which is preliminary data.</text>
</comment>
<sequence>MAFTHLHVHTEYSLLDGMTRISQAPEYAKSMGMNALAITDHGVMFGVVDFYKACKAAGIRPVIGCEVYTAPRTMYMKDPEKDRHNGHLILLAENQKGYSNLVKIDSEAFMDGFYFKPRVDKELLRKYSEGIICLSGCLAGNVQHRLVIGDYDGAKKEALELREIFGENNFFLEVQDHGLREDKVVIQGLMKLSEETGIPLVATNDAHYMKKEDAKAHDVLLAIQTATTLDDEKRLRFETPEFYLKSEEEMRELFSYIPEACDNTQKIADRCNVEFTFGQYHLPEYLPPEGLTTTEYLDELCLQGLEMRYGKEALDPESRYRKRLDRELNVIKSMGYVEYFLIVWDFIHYAKSHGIPVGPGRGSAAGSIVAYSLDITEIDPLKYNLIFERFLNPERVSMPDIDVDFCIERRQEVIDYVVRKYGKDKVSQIITFGTLKAKAVVRDVARALNATYAEGDAIAKAIPADLNMTIAKALDLNPELKEKYEKDDRVREILDMSMALEGLPRHASTHAAGVVISKLPLDEYVPIYVSDKGPATQFNMTTIEELGLLKMDFLGLRNLTVIRNALDMIEAGTGEKIDFTKMEYDDPEVYAMIAAGNTQGVFQLESGGMTEFMKNLKPSCFEDIVAGIALYRPGPMDSIPRYIDNKKHPEKISYVDPHLAHILDVTYGCIIYQEQVMQIVRDLGGYSFGRSDLVRRAMSKKKMKVMLEEKEYFIHGKKDENGNVEIEGCIARGIPEEAAEKIFQDMISFAQYAFNKSHAAAYAVVSYETAWLKYHYPVEFMAALLSSMMGDVNHTQAYIRNCAEMNIKVLPPSVMSSQEKFSVEDGQIRFGLKGVKHVGVGVVNAIIEGRKNFNDTPENIYEFLEALDASQLNKKAVENLIKAGAFDCIDTNRAMLLTVCEDAVQTAQRRSKAAGSSQLSFFQMDETVMEQVRVHKNMPKIAPFSLRQTLSLEKEVLGVYLSGHPLDEYRELINKYTSANSLQVLGSADPEDPDNNQFKDGDNVIMAGQITKVRTLFTKKAQEMARIQFEDYYGVMGAVVFPSAFEKYRYLLMEDAIVAMSGHLSFREDQEPELLINRISEIQKVMSLNNESGNYRGGRYDRSYSHRPEKEEPPVKIRVTKEVSDELGGQGNALNWILGCLEGHGGNREVLVYLPDGRMVRTDRRHRVEMSHELRNKLAARLGEMNIK</sequence>
<dbReference type="Pfam" id="PF17657">
    <property type="entry name" value="DNA_pol3_finger"/>
    <property type="match status" value="1"/>
</dbReference>
<reference evidence="12" key="1">
    <citation type="submission" date="2019-09" db="EMBL/GenBank/DDBJ databases">
        <title>In-depth cultivation of the pig gut microbiome towards novel bacterial diversity and tailored functional studies.</title>
        <authorList>
            <person name="Wylensek D."/>
            <person name="Hitch T.C.A."/>
            <person name="Clavel T."/>
        </authorList>
    </citation>
    <scope>NUCLEOTIDE SEQUENCE</scope>
    <source>
        <strain evidence="12">RF-744-FAT-WT-3</strain>
    </source>
</reference>
<dbReference type="Pfam" id="PF07733">
    <property type="entry name" value="DNA_pol3_alpha"/>
    <property type="match status" value="1"/>
</dbReference>
<comment type="similarity">
    <text evidence="2">Belongs to the DNA polymerase type-C family. DnaE subfamily.</text>
</comment>
<evidence type="ECO:0000256" key="2">
    <source>
        <dbReference type="ARBA" id="ARBA00009496"/>
    </source>
</evidence>
<dbReference type="CDD" id="cd04485">
    <property type="entry name" value="DnaE_OBF"/>
    <property type="match status" value="1"/>
</dbReference>
<dbReference type="InterPro" id="IPR029460">
    <property type="entry name" value="DNAPol_HHH"/>
</dbReference>
<evidence type="ECO:0000256" key="7">
    <source>
        <dbReference type="ARBA" id="ARBA00022705"/>
    </source>
</evidence>
<accession>A0A6A8M9I3</accession>
<comment type="subcellular location">
    <subcellularLocation>
        <location evidence="1">Cytoplasm</location>
    </subcellularLocation>
</comment>
<dbReference type="NCBIfam" id="TIGR00594">
    <property type="entry name" value="polc"/>
    <property type="match status" value="1"/>
</dbReference>
<dbReference type="CDD" id="cd12113">
    <property type="entry name" value="PHP_PolIIIA_DnaE3"/>
    <property type="match status" value="1"/>
</dbReference>
<dbReference type="InterPro" id="IPR003141">
    <property type="entry name" value="Pol/His_phosphatase_N"/>
</dbReference>
<gene>
    <name evidence="12" type="ORF">FYJ66_07845</name>
</gene>
<dbReference type="GO" id="GO:0003676">
    <property type="term" value="F:nucleic acid binding"/>
    <property type="evidence" value="ECO:0007669"/>
    <property type="project" value="InterPro"/>
</dbReference>
<dbReference type="Gene3D" id="1.10.150.870">
    <property type="match status" value="1"/>
</dbReference>
<proteinExistence type="inferred from homology"/>
<dbReference type="Pfam" id="PF01336">
    <property type="entry name" value="tRNA_anti-codon"/>
    <property type="match status" value="1"/>
</dbReference>
<dbReference type="InterPro" id="IPR016195">
    <property type="entry name" value="Pol/histidinol_Pase-like"/>
</dbReference>
<dbReference type="InterPro" id="IPR004365">
    <property type="entry name" value="NA-bd_OB_tRNA"/>
</dbReference>
<dbReference type="NCBIfam" id="NF004226">
    <property type="entry name" value="PRK05673.1"/>
    <property type="match status" value="1"/>
</dbReference>
<dbReference type="NCBIfam" id="NF005298">
    <property type="entry name" value="PRK06826.1"/>
    <property type="match status" value="1"/>
</dbReference>
<evidence type="ECO:0000313" key="12">
    <source>
        <dbReference type="EMBL" id="MST69493.1"/>
    </source>
</evidence>